<gene>
    <name evidence="3" type="ORF">BW737_012025</name>
</gene>
<proteinExistence type="predicted"/>
<dbReference type="InterPro" id="IPR006311">
    <property type="entry name" value="TAT_signal"/>
</dbReference>
<feature type="signal peptide" evidence="1">
    <location>
        <begin position="1"/>
        <end position="33"/>
    </location>
</feature>
<dbReference type="SUPFAM" id="SSF53850">
    <property type="entry name" value="Periplasmic binding protein-like II"/>
    <property type="match status" value="1"/>
</dbReference>
<keyword evidence="4" id="KW-1185">Reference proteome</keyword>
<organism evidence="3 4">
    <name type="scientific">Actinomyces ruminis</name>
    <dbReference type="NCBI Taxonomy" id="1937003"/>
    <lineage>
        <taxon>Bacteria</taxon>
        <taxon>Bacillati</taxon>
        <taxon>Actinomycetota</taxon>
        <taxon>Actinomycetes</taxon>
        <taxon>Actinomycetales</taxon>
        <taxon>Actinomycetaceae</taxon>
        <taxon>Actinomyces</taxon>
    </lineage>
</organism>
<dbReference type="Gene3D" id="3.10.105.10">
    <property type="entry name" value="Dipeptide-binding Protein, Domain 3"/>
    <property type="match status" value="1"/>
</dbReference>
<dbReference type="InterPro" id="IPR039424">
    <property type="entry name" value="SBP_5"/>
</dbReference>
<comment type="caution">
    <text evidence="3">The sequence shown here is derived from an EMBL/GenBank/DDBJ whole genome shotgun (WGS) entry which is preliminary data.</text>
</comment>
<accession>A0ABX4MDK6</accession>
<name>A0ABX4MDK6_9ACTO</name>
<dbReference type="PROSITE" id="PS51318">
    <property type="entry name" value="TAT"/>
    <property type="match status" value="1"/>
</dbReference>
<dbReference type="Gene3D" id="3.40.190.10">
    <property type="entry name" value="Periplasmic binding protein-like II"/>
    <property type="match status" value="1"/>
</dbReference>
<dbReference type="CDD" id="cd00995">
    <property type="entry name" value="PBP2_NikA_DppA_OppA_like"/>
    <property type="match status" value="1"/>
</dbReference>
<dbReference type="EMBL" id="MTPX02000064">
    <property type="protein sequence ID" value="PHP52095.1"/>
    <property type="molecule type" value="Genomic_DNA"/>
</dbReference>
<dbReference type="Gene3D" id="3.90.76.10">
    <property type="entry name" value="Dipeptide-binding Protein, Domain 1"/>
    <property type="match status" value="1"/>
</dbReference>
<dbReference type="PANTHER" id="PTHR30290:SF83">
    <property type="entry name" value="ABC TRANSPORTER SUBSTRATE-BINDING PROTEIN"/>
    <property type="match status" value="1"/>
</dbReference>
<evidence type="ECO:0000259" key="2">
    <source>
        <dbReference type="Pfam" id="PF00496"/>
    </source>
</evidence>
<protein>
    <submittedName>
        <fullName evidence="3">ABC transporter substrate-binding protein</fullName>
    </submittedName>
</protein>
<dbReference type="Proteomes" id="UP000194577">
    <property type="component" value="Unassembled WGS sequence"/>
</dbReference>
<dbReference type="Pfam" id="PF00496">
    <property type="entry name" value="SBP_bac_5"/>
    <property type="match status" value="1"/>
</dbReference>
<keyword evidence="1" id="KW-0732">Signal</keyword>
<evidence type="ECO:0000313" key="4">
    <source>
        <dbReference type="Proteomes" id="UP000194577"/>
    </source>
</evidence>
<dbReference type="RefSeq" id="WP_086615794.1">
    <property type="nucleotide sequence ID" value="NZ_MTPX02000064.1"/>
</dbReference>
<feature type="domain" description="Solute-binding protein family 5" evidence="2">
    <location>
        <begin position="85"/>
        <end position="459"/>
    </location>
</feature>
<reference evidence="3 4" key="1">
    <citation type="submission" date="2017-10" db="EMBL/GenBank/DDBJ databases">
        <title>Draft genome sequence of cellulolytic Actinomyces sp CtC72 isolated from cattle rumen fluid.</title>
        <authorList>
            <person name="Joshi A.J."/>
            <person name="Vasudevan G."/>
            <person name="Lanjekar V.B."/>
            <person name="Hivarkar S."/>
            <person name="Engineer A."/>
            <person name="Pore S.D."/>
            <person name="Dhakephalkar P.K."/>
            <person name="Dagar S."/>
        </authorList>
    </citation>
    <scope>NUCLEOTIDE SEQUENCE [LARGE SCALE GENOMIC DNA]</scope>
    <source>
        <strain evidence="4">CtC72</strain>
    </source>
</reference>
<evidence type="ECO:0000256" key="1">
    <source>
        <dbReference type="SAM" id="SignalP"/>
    </source>
</evidence>
<dbReference type="InterPro" id="IPR030678">
    <property type="entry name" value="Peptide/Ni-bd"/>
</dbReference>
<dbReference type="InterPro" id="IPR000914">
    <property type="entry name" value="SBP_5_dom"/>
</dbReference>
<evidence type="ECO:0000313" key="3">
    <source>
        <dbReference type="EMBL" id="PHP52095.1"/>
    </source>
</evidence>
<sequence>MNTATVISRRAFGIGAASTAVLLSLAACGSKSASDDSTAAGNPVLAYGTEPQNPLIPSNTNEVGGGRIVDLLFAGLFSYDADGAIVNEVAKDITTDDNQTFTVTLNEGWTFSDGTPVTADSFINAWNYGALLSHAHLSSYFYEPIEGFSYDEDSELTGLKKISDTEFSITLTEPQSDFPLRLGYSAFYPLPESAYDDMDAFGQNPVGNGPYTLSSWTHNDRAELVANPDYAGPRKAANDGVTFVFYTDYDAAYADLQSDAVDVLDAIPDSALATFNDDLGDRAVNQPGAVVQCFSIDVDSEHFKMDEEGRLRRKALSLAINRQEICDTIYNETRTPASDFTSPVIDGWTADVEGNDVLAYDPEAAKEAWAAADAISPFEGEFTIAYNADGPHKTWVDAVCNSIKNTLGIEASGNSYSTFQELRNDINDRAITSGFRTGWQADYPSMSNFLGAVYETGAGSNDAHYSNADFDDLLNQAAKATDADAALELYKQAQTLLFADLPAIPLWYQNGFGGYSTLVSDVTWGWNSVPLYYAITKA</sequence>
<feature type="chain" id="PRO_5045618890" evidence="1">
    <location>
        <begin position="34"/>
        <end position="538"/>
    </location>
</feature>
<dbReference type="PANTHER" id="PTHR30290">
    <property type="entry name" value="PERIPLASMIC BINDING COMPONENT OF ABC TRANSPORTER"/>
    <property type="match status" value="1"/>
</dbReference>
<dbReference type="PIRSF" id="PIRSF002741">
    <property type="entry name" value="MppA"/>
    <property type="match status" value="1"/>
</dbReference>